<dbReference type="InterPro" id="IPR028347">
    <property type="entry name" value="START_dom_prot"/>
</dbReference>
<evidence type="ECO:0008006" key="5">
    <source>
        <dbReference type="Google" id="ProtNLM"/>
    </source>
</evidence>
<reference evidence="3 4" key="1">
    <citation type="submission" date="2018-09" db="EMBL/GenBank/DDBJ databases">
        <title>Alcanivorax profundi sp. nov., isolated from 1000 m-depth seawater of the Mariana Trench.</title>
        <authorList>
            <person name="Liu J."/>
        </authorList>
    </citation>
    <scope>NUCLEOTIDE SEQUENCE [LARGE SCALE GENOMIC DNA]</scope>
    <source>
        <strain evidence="3 4">MTEO17</strain>
    </source>
</reference>
<keyword evidence="4" id="KW-1185">Reference proteome</keyword>
<evidence type="ECO:0000313" key="3">
    <source>
        <dbReference type="EMBL" id="RJG17576.1"/>
    </source>
</evidence>
<comment type="caution">
    <text evidence="3">The sequence shown here is derived from an EMBL/GenBank/DDBJ whole genome shotgun (WGS) entry which is preliminary data.</text>
</comment>
<evidence type="ECO:0000256" key="2">
    <source>
        <dbReference type="SAM" id="SignalP"/>
    </source>
</evidence>
<dbReference type="AlphaFoldDB" id="A0A418XXK6"/>
<proteinExistence type="predicted"/>
<dbReference type="Gene3D" id="3.30.530.20">
    <property type="match status" value="1"/>
</dbReference>
<name>A0A418XXK6_9GAMM</name>
<dbReference type="OrthoDB" id="5734556at2"/>
<feature type="chain" id="PRO_5019066889" description="START domain-containing protein" evidence="2">
    <location>
        <begin position="26"/>
        <end position="248"/>
    </location>
</feature>
<gene>
    <name evidence="3" type="ORF">D4A39_11345</name>
</gene>
<accession>A0A418XXK6</accession>
<dbReference type="SUPFAM" id="SSF55961">
    <property type="entry name" value="Bet v1-like"/>
    <property type="match status" value="1"/>
</dbReference>
<dbReference type="EMBL" id="QYYA01000003">
    <property type="protein sequence ID" value="RJG17576.1"/>
    <property type="molecule type" value="Genomic_DNA"/>
</dbReference>
<dbReference type="Proteomes" id="UP000283734">
    <property type="component" value="Unassembled WGS sequence"/>
</dbReference>
<dbReference type="InterPro" id="IPR023393">
    <property type="entry name" value="START-like_dom_sf"/>
</dbReference>
<evidence type="ECO:0000313" key="4">
    <source>
        <dbReference type="Proteomes" id="UP000283734"/>
    </source>
</evidence>
<evidence type="ECO:0000256" key="1">
    <source>
        <dbReference type="SAM" id="MobiDB-lite"/>
    </source>
</evidence>
<protein>
    <recommendedName>
        <fullName evidence="5">START domain-containing protein</fullName>
    </recommendedName>
</protein>
<organism evidence="3 4">
    <name type="scientific">Alcanivorax profundi</name>
    <dbReference type="NCBI Taxonomy" id="2338368"/>
    <lineage>
        <taxon>Bacteria</taxon>
        <taxon>Pseudomonadati</taxon>
        <taxon>Pseudomonadota</taxon>
        <taxon>Gammaproteobacteria</taxon>
        <taxon>Oceanospirillales</taxon>
        <taxon>Alcanivoracaceae</taxon>
        <taxon>Alcanivorax</taxon>
    </lineage>
</organism>
<dbReference type="PIRSF" id="PIRSF039033">
    <property type="entry name" value="START_dom"/>
    <property type="match status" value="1"/>
</dbReference>
<feature type="signal peptide" evidence="2">
    <location>
        <begin position="1"/>
        <end position="25"/>
    </location>
</feature>
<sequence>MSGKQMLTRLLLVLLALMGGQVSLAADASWIMVTERDDIRVFRQDDDSSRLKTFRGIARMPVEDFKSIGVLMDDYDAVASFMHMVSEIRDLRRHSHFKRDVYVTTRLPWPVSDRDAPLRVQFYQEKDSYDLVMPFSLYESNMPEQDGYVRMPQMEGYYRFSPVAPGEVEVTIEVVLDPGGVVPAWIANIILRDIPYFSLKRLRRVVNQPRFQGVDTGYYRVPENWQKKAEPRSVANASAESPAPSVPR</sequence>
<keyword evidence="2" id="KW-0732">Signal</keyword>
<feature type="region of interest" description="Disordered" evidence="1">
    <location>
        <begin position="229"/>
        <end position="248"/>
    </location>
</feature>